<feature type="domain" description="Integrase catalytic" evidence="1">
    <location>
        <begin position="1125"/>
        <end position="1313"/>
    </location>
</feature>
<comment type="caution">
    <text evidence="2">The sequence shown here is derived from an EMBL/GenBank/DDBJ whole genome shotgun (WGS) entry which is preliminary data.</text>
</comment>
<dbReference type="Pfam" id="PF05380">
    <property type="entry name" value="Peptidase_A17"/>
    <property type="match status" value="1"/>
</dbReference>
<dbReference type="Proteomes" id="UP000887159">
    <property type="component" value="Unassembled WGS sequence"/>
</dbReference>
<organism evidence="2 3">
    <name type="scientific">Trichonephila clavipes</name>
    <name type="common">Golden silk orbweaver</name>
    <name type="synonym">Nephila clavipes</name>
    <dbReference type="NCBI Taxonomy" id="2585209"/>
    <lineage>
        <taxon>Eukaryota</taxon>
        <taxon>Metazoa</taxon>
        <taxon>Ecdysozoa</taxon>
        <taxon>Arthropoda</taxon>
        <taxon>Chelicerata</taxon>
        <taxon>Arachnida</taxon>
        <taxon>Araneae</taxon>
        <taxon>Araneomorphae</taxon>
        <taxon>Entelegynae</taxon>
        <taxon>Araneoidea</taxon>
        <taxon>Nephilidae</taxon>
        <taxon>Trichonephila</taxon>
    </lineage>
</organism>
<dbReference type="Pfam" id="PF03564">
    <property type="entry name" value="DUF1759"/>
    <property type="match status" value="1"/>
</dbReference>
<dbReference type="SUPFAM" id="SSF56672">
    <property type="entry name" value="DNA/RNA polymerases"/>
    <property type="match status" value="1"/>
</dbReference>
<reference evidence="2" key="1">
    <citation type="submission" date="2020-08" db="EMBL/GenBank/DDBJ databases">
        <title>Multicomponent nature underlies the extraordinary mechanical properties of spider dragline silk.</title>
        <authorList>
            <person name="Kono N."/>
            <person name="Nakamura H."/>
            <person name="Mori M."/>
            <person name="Yoshida Y."/>
            <person name="Ohtoshi R."/>
            <person name="Malay A.D."/>
            <person name="Moran D.A.P."/>
            <person name="Tomita M."/>
            <person name="Numata K."/>
            <person name="Arakawa K."/>
        </authorList>
    </citation>
    <scope>NUCLEOTIDE SEQUENCE</scope>
</reference>
<dbReference type="PANTHER" id="PTHR47331:SF1">
    <property type="entry name" value="GAG-LIKE PROTEIN"/>
    <property type="match status" value="1"/>
</dbReference>
<sequence length="1333" mass="152331">MDLKAQKAQRRVLRTVVTLSANKIESELKNDVVDLQKISLLQVQLKDKYLRLEAAQEAVSGTLLQLEDNGEEFETDFIDAESYREKYLECYTRIDKKLGETVISEVPDTPRKFKLPKLELRKFGGDPKEFLSFWSQFQKIHDDGSIPNEDKMQYLVASVEPKSKAERLILSFPATAANYPKAVDQLKERFGREDLLVQIYVRDLLTMVMKNAVSGRAKTDLSRLYDELEGKLRALESLGRTQERFGDFLAPLVESCLPEEVLMTWERNRNHHELSDNTAGKNIRSLENLMTFLRQEVQGEEMVVLSRTGFASNNVTRKKEYVCTPLNEISGDPATAAALTLCVTARGRGRERRIRIILDSASQYSHVSERLIAHLGLIPHRYENVIHSLFGGTQTKPKKHGVYSIELTALNGDYSCCLEVLSEEKICDSVPKITDEQILNNLRELNIEFSDSFSEDLEIDLLVGSNVLGRILMKKCCELDSGLSVVETKLGNTVIGMQDDVCHIDRNVMTTLSMYVRNFKLTDLWNLESLGISNPTLEESKQNSYEDALNDFQQKLTILHNGRYELQLPWKHDPVNLPDNKGLTWARHEKVIKRAESNGFLREYQKVFEDWENLGIIEIVPEEEVKAVKCHYLAHRPVIKLQSETTKYRPCFDGSACENGKPSLNQCLYKGINLLEVIPDILDRFRLYPIGLSADIEKAFLMLSVHPKDRDYLRFFYPSKEELVYRHCRIVFGLNSSPFLLNASIKHLLDNAPLEYCNVVEKLKSSFYVDNCLSGVNNVKEQENFIDIASKLSKGCFNLRGWQSNVASKYVSQHTGEASVLGMLWNLDKDTLRCNINFEILTCETKITKRFILSTVQKVFDANGLLSPATLPPKLLLQETWKLKLPWDSELPKNIVNKFMKWSNEMYLLKEVTVPRYIAINETSELHIFVDASKSSYGACAFVRTVVENDLKVTLLRSKARVAPLKSLTIPRLELMSCCLGARLANSIIRALNLPGIKVIYWSDSEVALWWIRERGNWSVFVANRVKEIKRTYPISVVEACSKVHVEERELSELSSDDIENAERVLIRVKTKITERKDDPNFIAPILMPSKCLLTTRLIEYYHGSRVMKCVPCRRYSSNSPMSEPVSLPADRVKDANAFDITGIDLAGPLFTRDGGKVWIVLYTCAIYRAIHLELVSSLSTECFMLSLRRFIARRTRPETIYTDNGTNFVGTNSELKNLDWDKIMKETDIKPIKWKFNPPTAAWWGGWWERLVRVIKELLKRTLGKAILTYEELLTVLCDCEAVVNSRPLTYVSEDPNDLIPLTPSLFLNGKSSYDTVDLDLSFQVSEKNKIS</sequence>
<name>A0A8X7B933_TRICX</name>
<evidence type="ECO:0000313" key="3">
    <source>
        <dbReference type="Proteomes" id="UP000887159"/>
    </source>
</evidence>
<dbReference type="PROSITE" id="PS50994">
    <property type="entry name" value="INTEGRASE"/>
    <property type="match status" value="1"/>
</dbReference>
<proteinExistence type="predicted"/>
<dbReference type="InterPro" id="IPR043502">
    <property type="entry name" value="DNA/RNA_pol_sf"/>
</dbReference>
<evidence type="ECO:0000259" key="1">
    <source>
        <dbReference type="PROSITE" id="PS50994"/>
    </source>
</evidence>
<dbReference type="InterPro" id="IPR001584">
    <property type="entry name" value="Integrase_cat-core"/>
</dbReference>
<accession>A0A8X7B933</accession>
<dbReference type="PANTHER" id="PTHR47331">
    <property type="entry name" value="PHD-TYPE DOMAIN-CONTAINING PROTEIN"/>
    <property type="match status" value="1"/>
</dbReference>
<dbReference type="InterPro" id="IPR008042">
    <property type="entry name" value="Retrotrans_Pao"/>
</dbReference>
<dbReference type="GO" id="GO:0042575">
    <property type="term" value="C:DNA polymerase complex"/>
    <property type="evidence" value="ECO:0007669"/>
    <property type="project" value="UniProtKB-ARBA"/>
</dbReference>
<dbReference type="Gene3D" id="3.30.420.10">
    <property type="entry name" value="Ribonuclease H-like superfamily/Ribonuclease H"/>
    <property type="match status" value="1"/>
</dbReference>
<gene>
    <name evidence="2" type="primary">AVEN_110592_1</name>
    <name evidence="2" type="ORF">TNCV_3536451</name>
</gene>
<dbReference type="InterPro" id="IPR005312">
    <property type="entry name" value="DUF1759"/>
</dbReference>
<dbReference type="InterPro" id="IPR036397">
    <property type="entry name" value="RNaseH_sf"/>
</dbReference>
<protein>
    <submittedName>
        <fullName evidence="2">Integrase catalytic domain-containing protein</fullName>
    </submittedName>
</protein>
<dbReference type="SUPFAM" id="SSF53098">
    <property type="entry name" value="Ribonuclease H-like"/>
    <property type="match status" value="1"/>
</dbReference>
<evidence type="ECO:0000313" key="2">
    <source>
        <dbReference type="EMBL" id="GFY23851.1"/>
    </source>
</evidence>
<dbReference type="GO" id="GO:0003676">
    <property type="term" value="F:nucleic acid binding"/>
    <property type="evidence" value="ECO:0007669"/>
    <property type="project" value="InterPro"/>
</dbReference>
<dbReference type="EMBL" id="BMAU01021367">
    <property type="protein sequence ID" value="GFY23851.1"/>
    <property type="molecule type" value="Genomic_DNA"/>
</dbReference>
<dbReference type="GO" id="GO:0015074">
    <property type="term" value="P:DNA integration"/>
    <property type="evidence" value="ECO:0007669"/>
    <property type="project" value="InterPro"/>
</dbReference>
<dbReference type="GO" id="GO:0071897">
    <property type="term" value="P:DNA biosynthetic process"/>
    <property type="evidence" value="ECO:0007669"/>
    <property type="project" value="UniProtKB-ARBA"/>
</dbReference>
<dbReference type="InterPro" id="IPR012337">
    <property type="entry name" value="RNaseH-like_sf"/>
</dbReference>
<keyword evidence="3" id="KW-1185">Reference proteome</keyword>